<dbReference type="RefSeq" id="XP_034252582.1">
    <property type="nucleotide sequence ID" value="XM_034396691.1"/>
</dbReference>
<dbReference type="InParanoid" id="A0A6P9A3Z5"/>
<proteinExistence type="predicted"/>
<evidence type="ECO:0000313" key="2">
    <source>
        <dbReference type="RefSeq" id="XP_034252582.1"/>
    </source>
</evidence>
<dbReference type="OrthoDB" id="7546009at2759"/>
<evidence type="ECO:0000313" key="1">
    <source>
        <dbReference type="Proteomes" id="UP000515158"/>
    </source>
</evidence>
<keyword evidence="1" id="KW-1185">Reference proteome</keyword>
<reference evidence="2" key="1">
    <citation type="submission" date="2025-08" db="UniProtKB">
        <authorList>
            <consortium name="RefSeq"/>
        </authorList>
    </citation>
    <scope>IDENTIFICATION</scope>
    <source>
        <tissue evidence="2">Total insect</tissue>
    </source>
</reference>
<dbReference type="Proteomes" id="UP000515158">
    <property type="component" value="Unplaced"/>
</dbReference>
<dbReference type="KEGG" id="tpal:117652056"/>
<sequence>MALGKLIYCIALEYILDIDFEVYKPDAILKLSAEYPKLERFVLSKLRQLDRDNLYDDFDNKTADEKTIFTFRELSRSFAVSTLTHNRSGDVGNWRTSKQEMKDGFLLHVNGRGQLKEALKARQDKLSRFGFTDQPLPVIVDAGNNKQCLVIFDKTEYEVESPLKAVDVAFKSYHALHADYPVESEHMWMFLQKAIYKFDTKWDKSVNTVDVLVNEFNNSF</sequence>
<protein>
    <submittedName>
        <fullName evidence="2">Uncharacterized protein LOC117652056</fullName>
    </submittedName>
</protein>
<accession>A0A6P9A3Z5</accession>
<dbReference type="GeneID" id="117652056"/>
<organism evidence="2">
    <name type="scientific">Thrips palmi</name>
    <name type="common">Melon thrips</name>
    <dbReference type="NCBI Taxonomy" id="161013"/>
    <lineage>
        <taxon>Eukaryota</taxon>
        <taxon>Metazoa</taxon>
        <taxon>Ecdysozoa</taxon>
        <taxon>Arthropoda</taxon>
        <taxon>Hexapoda</taxon>
        <taxon>Insecta</taxon>
        <taxon>Pterygota</taxon>
        <taxon>Neoptera</taxon>
        <taxon>Paraneoptera</taxon>
        <taxon>Thysanoptera</taxon>
        <taxon>Terebrantia</taxon>
        <taxon>Thripoidea</taxon>
        <taxon>Thripidae</taxon>
        <taxon>Thrips</taxon>
    </lineage>
</organism>
<name>A0A6P9A3Z5_THRPL</name>
<gene>
    <name evidence="2" type="primary">LOC117652056</name>
</gene>
<dbReference type="AlphaFoldDB" id="A0A6P9A3Z5"/>